<dbReference type="FunCoup" id="A0A7M7KXQ3">
    <property type="interactions" value="1"/>
</dbReference>
<protein>
    <submittedName>
        <fullName evidence="6">Uncharacterized protein</fullName>
    </submittedName>
</protein>
<dbReference type="OMA" id="WKDNEVD"/>
<evidence type="ECO:0000256" key="2">
    <source>
        <dbReference type="ARBA" id="ARBA00022737"/>
    </source>
</evidence>
<organism evidence="6 7">
    <name type="scientific">Varroa destructor</name>
    <name type="common">Honeybee mite</name>
    <dbReference type="NCBI Taxonomy" id="109461"/>
    <lineage>
        <taxon>Eukaryota</taxon>
        <taxon>Metazoa</taxon>
        <taxon>Ecdysozoa</taxon>
        <taxon>Arthropoda</taxon>
        <taxon>Chelicerata</taxon>
        <taxon>Arachnida</taxon>
        <taxon>Acari</taxon>
        <taxon>Parasitiformes</taxon>
        <taxon>Mesostigmata</taxon>
        <taxon>Gamasina</taxon>
        <taxon>Dermanyssoidea</taxon>
        <taxon>Varroidae</taxon>
        <taxon>Varroa</taxon>
    </lineage>
</organism>
<dbReference type="EnsemblMetazoa" id="XM_022816405">
    <property type="protein sequence ID" value="XP_022672140"/>
    <property type="gene ID" value="LOC111254940"/>
</dbReference>
<dbReference type="RefSeq" id="XP_022672138.1">
    <property type="nucleotide sequence ID" value="XM_022816403.1"/>
</dbReference>
<dbReference type="RefSeq" id="XP_022672139.1">
    <property type="nucleotide sequence ID" value="XM_022816404.1"/>
</dbReference>
<dbReference type="Proteomes" id="UP000594260">
    <property type="component" value="Unplaced"/>
</dbReference>
<dbReference type="SMART" id="SM00369">
    <property type="entry name" value="LRR_TYP"/>
    <property type="match status" value="5"/>
</dbReference>
<keyword evidence="5" id="KW-0732">Signal</keyword>
<keyword evidence="2" id="KW-0677">Repeat</keyword>
<accession>A0A7M7KXQ3</accession>
<dbReference type="PANTHER" id="PTHR24366:SF168">
    <property type="entry name" value="GH22922P-RELATED"/>
    <property type="match status" value="1"/>
</dbReference>
<dbReference type="KEGG" id="vde:111254940"/>
<keyword evidence="7" id="KW-1185">Reference proteome</keyword>
<feature type="transmembrane region" description="Helical" evidence="4">
    <location>
        <begin position="582"/>
        <end position="605"/>
    </location>
</feature>
<dbReference type="RefSeq" id="XP_022672137.1">
    <property type="nucleotide sequence ID" value="XM_022816402.1"/>
</dbReference>
<dbReference type="EnsemblMetazoa" id="XM_022816399">
    <property type="protein sequence ID" value="XP_022672134"/>
    <property type="gene ID" value="LOC111254940"/>
</dbReference>
<dbReference type="RefSeq" id="XP_022672135.1">
    <property type="nucleotide sequence ID" value="XM_022816400.1"/>
</dbReference>
<reference evidence="6" key="1">
    <citation type="submission" date="2021-01" db="UniProtKB">
        <authorList>
            <consortium name="EnsemblMetazoa"/>
        </authorList>
    </citation>
    <scope>IDENTIFICATION</scope>
</reference>
<evidence type="ECO:0000256" key="4">
    <source>
        <dbReference type="SAM" id="Phobius"/>
    </source>
</evidence>
<dbReference type="Pfam" id="PF13855">
    <property type="entry name" value="LRR_8"/>
    <property type="match status" value="3"/>
</dbReference>
<dbReference type="EnsemblMetazoa" id="XM_022816403">
    <property type="protein sequence ID" value="XP_022672138"/>
    <property type="gene ID" value="LOC111254940"/>
</dbReference>
<evidence type="ECO:0000256" key="3">
    <source>
        <dbReference type="SAM" id="MobiDB-lite"/>
    </source>
</evidence>
<dbReference type="SUPFAM" id="SSF52058">
    <property type="entry name" value="L domain-like"/>
    <property type="match status" value="1"/>
</dbReference>
<evidence type="ECO:0000256" key="5">
    <source>
        <dbReference type="SAM" id="SignalP"/>
    </source>
</evidence>
<dbReference type="Gene3D" id="3.80.10.10">
    <property type="entry name" value="Ribonuclease Inhibitor"/>
    <property type="match status" value="2"/>
</dbReference>
<feature type="signal peptide" evidence="5">
    <location>
        <begin position="1"/>
        <end position="18"/>
    </location>
</feature>
<dbReference type="EnsemblMetazoa" id="XM_022816400">
    <property type="protein sequence ID" value="XP_022672135"/>
    <property type="gene ID" value="LOC111254940"/>
</dbReference>
<dbReference type="RefSeq" id="XP_022672133.1">
    <property type="nucleotide sequence ID" value="XM_022816398.1"/>
</dbReference>
<keyword evidence="4" id="KW-0472">Membrane</keyword>
<dbReference type="EnsemblMetazoa" id="XM_022816402">
    <property type="protein sequence ID" value="XP_022672137"/>
    <property type="gene ID" value="LOC111254940"/>
</dbReference>
<dbReference type="InParanoid" id="A0A7M7KXQ3"/>
<dbReference type="OrthoDB" id="6359842at2759"/>
<dbReference type="EnsemblMetazoa" id="XM_022816406">
    <property type="protein sequence ID" value="XP_022672141"/>
    <property type="gene ID" value="LOC111254940"/>
</dbReference>
<evidence type="ECO:0000313" key="7">
    <source>
        <dbReference type="Proteomes" id="UP000594260"/>
    </source>
</evidence>
<keyword evidence="4" id="KW-1133">Transmembrane helix</keyword>
<dbReference type="EnsemblMetazoa" id="XM_022816404">
    <property type="protein sequence ID" value="XP_022672139"/>
    <property type="gene ID" value="LOC111254940"/>
</dbReference>
<feature type="region of interest" description="Disordered" evidence="3">
    <location>
        <begin position="452"/>
        <end position="475"/>
    </location>
</feature>
<dbReference type="CTD" id="33339"/>
<keyword evidence="1" id="KW-0433">Leucine-rich repeat</keyword>
<dbReference type="InterPro" id="IPR032675">
    <property type="entry name" value="LRR_dom_sf"/>
</dbReference>
<evidence type="ECO:0000313" key="6">
    <source>
        <dbReference type="EnsemblMetazoa" id="XP_022672133"/>
    </source>
</evidence>
<feature type="chain" id="PRO_5036207300" evidence="5">
    <location>
        <begin position="19"/>
        <end position="797"/>
    </location>
</feature>
<sequence>MLCFRSLLLLGLTALSAAQANCPWSRDLVDLDADCGCTYNSHQKLSIQCSPVNFTRLMGALNSAQNVPIDMLYINNSTVSHLPDAIFSKLSIQGLQFSRSKLKTISEKAFIGLERSLTSLSLSDNELREIPIKAIQRLTSLKNLDLSTNKITEVLADAFVNLPLNTLKLADNQLNIASDAFNGLEGTLKNLNLKNTGQEAVPKGVTRLISLAFLDLAQNKIGKIEPGHLSTMNTLTALNLERNRILKIDAKSFEGINDTLSSLSLLNNLLVEFPVDAMSTLTELRVLDLGFNGIRYIPDNAFSANPLLTLLALDGNPMSSIPIEPFKHLKFTLRGLSVGGPYLECDCRIRWIAEWIRTNDLQVTSRERNPQYCGKPDYLKRKQFGQIELSELVCEGPPSTTTVSIPTETTTTTTTSTTEVNYNDLLSNSTIPSIDTTDQLPQRVTKFSPRTRPVANSRGVKANVPTPQPPATSKQIAKPVVKSLMALRKDSSIKLEWTVDATNTQGFQILYRIFGDRLYRKGPALGPDQRGYLLQNLPSGDCVVVCVITIQEANDLTVDNVPMNQCRELKSDRYGIVSLDKAIIIASAVLSAVVIIGVCAILCCIRRKHRKQDSLMKQRISVGVVPVVKPHTGHQVGVGGDMSEWETMSVYSSRSIPRARMYHLDGGQTNSSYVDDARSHVAHSYIPNNYGTKPRGPTAERAFSQMSQHNSRLYKSNGNLSAMAGDLRKSQQSLSAGSAAYVNSPKKHKRSNSHGRLTSASSTHSLTEYDSDWNGRSEANWKDNEVDIYVGHNHRYR</sequence>
<name>A0A7M7KXQ3_VARDE</name>
<dbReference type="RefSeq" id="XP_022672140.1">
    <property type="nucleotide sequence ID" value="XM_022816405.1"/>
</dbReference>
<dbReference type="InterPro" id="IPR003591">
    <property type="entry name" value="Leu-rich_rpt_typical-subtyp"/>
</dbReference>
<dbReference type="PROSITE" id="PS51450">
    <property type="entry name" value="LRR"/>
    <property type="match status" value="3"/>
</dbReference>
<proteinExistence type="predicted"/>
<dbReference type="PANTHER" id="PTHR24366">
    <property type="entry name" value="IG(IMMUNOGLOBULIN) AND LRR(LEUCINE RICH REPEAT) DOMAINS"/>
    <property type="match status" value="1"/>
</dbReference>
<keyword evidence="4" id="KW-0812">Transmembrane</keyword>
<dbReference type="EnsemblMetazoa" id="XM_022816401">
    <property type="protein sequence ID" value="XP_022672136"/>
    <property type="gene ID" value="LOC111254940"/>
</dbReference>
<feature type="region of interest" description="Disordered" evidence="3">
    <location>
        <begin position="727"/>
        <end position="777"/>
    </location>
</feature>
<dbReference type="RefSeq" id="XP_022672141.1">
    <property type="nucleotide sequence ID" value="XM_022816406.1"/>
</dbReference>
<dbReference type="RefSeq" id="XP_022672136.1">
    <property type="nucleotide sequence ID" value="XM_022816401.1"/>
</dbReference>
<feature type="compositionally biased region" description="Polar residues" evidence="3">
    <location>
        <begin position="754"/>
        <end position="768"/>
    </location>
</feature>
<dbReference type="RefSeq" id="XP_022672134.1">
    <property type="nucleotide sequence ID" value="XM_022816399.1"/>
</dbReference>
<feature type="region of interest" description="Disordered" evidence="3">
    <location>
        <begin position="684"/>
        <end position="709"/>
    </location>
</feature>
<evidence type="ECO:0000256" key="1">
    <source>
        <dbReference type="ARBA" id="ARBA00022614"/>
    </source>
</evidence>
<dbReference type="EnsemblMetazoa" id="XM_022816398">
    <property type="protein sequence ID" value="XP_022672133"/>
    <property type="gene ID" value="LOC111254940"/>
</dbReference>
<dbReference type="GeneID" id="111254940"/>
<dbReference type="AlphaFoldDB" id="A0A7M7KXQ3"/>
<dbReference type="InterPro" id="IPR001611">
    <property type="entry name" value="Leu-rich_rpt"/>
</dbReference>